<dbReference type="Proteomes" id="UP000659388">
    <property type="component" value="Unassembled WGS sequence"/>
</dbReference>
<protein>
    <submittedName>
        <fullName evidence="1">Uncharacterized protein</fullName>
    </submittedName>
</protein>
<dbReference type="AlphaFoldDB" id="A0A937FC74"/>
<proteinExistence type="predicted"/>
<name>A0A937FC74_9BACT</name>
<gene>
    <name evidence="1" type="ORF">JL102_16660</name>
</gene>
<reference evidence="1" key="1">
    <citation type="submission" date="2021-01" db="EMBL/GenBank/DDBJ databases">
        <title>Fulvivirga kasyanovii gen. nov., sp nov., a novel member of the phylum Bacteroidetes isolated from seawater in a mussel farm.</title>
        <authorList>
            <person name="Zhao L.-H."/>
            <person name="Wang Z.-J."/>
        </authorList>
    </citation>
    <scope>NUCLEOTIDE SEQUENCE</scope>
    <source>
        <strain evidence="1">2943</strain>
    </source>
</reference>
<sequence length="216" mass="25512">MILYIKKYLIAFLLLCPLMLQAQKKKLSDEYYENKKIPESLAVPIREALSLYPELKDISIDFLFKEHINNAVMQAQPRVRSLFKNKYKRVYKVKMQRMISLNDSLKSISTLPDDIIVGWVAHELGHIVDYLNRSSMQMVGFGMRYFTSRRYLRRAERRADTYAIQHGFADYLIKTKKYILMRDDLPADYRARIDNLYISPEEVHDIEQSVDPATTF</sequence>
<organism evidence="1 2">
    <name type="scientific">Fulvivirga sediminis</name>
    <dbReference type="NCBI Taxonomy" id="2803949"/>
    <lineage>
        <taxon>Bacteria</taxon>
        <taxon>Pseudomonadati</taxon>
        <taxon>Bacteroidota</taxon>
        <taxon>Cytophagia</taxon>
        <taxon>Cytophagales</taxon>
        <taxon>Fulvivirgaceae</taxon>
        <taxon>Fulvivirga</taxon>
    </lineage>
</organism>
<keyword evidence="2" id="KW-1185">Reference proteome</keyword>
<dbReference type="EMBL" id="JAESIY010000009">
    <property type="protein sequence ID" value="MBL3657783.1"/>
    <property type="molecule type" value="Genomic_DNA"/>
</dbReference>
<comment type="caution">
    <text evidence="1">The sequence shown here is derived from an EMBL/GenBank/DDBJ whole genome shotgun (WGS) entry which is preliminary data.</text>
</comment>
<evidence type="ECO:0000313" key="2">
    <source>
        <dbReference type="Proteomes" id="UP000659388"/>
    </source>
</evidence>
<accession>A0A937FC74</accession>
<evidence type="ECO:0000313" key="1">
    <source>
        <dbReference type="EMBL" id="MBL3657783.1"/>
    </source>
</evidence>